<dbReference type="Gene3D" id="3.40.50.280">
    <property type="entry name" value="Cobalamin-binding domain"/>
    <property type="match status" value="1"/>
</dbReference>
<reference evidence="7 8" key="1">
    <citation type="submission" date="2022-03" db="EMBL/GenBank/DDBJ databases">
        <authorList>
            <person name="Jo J.-H."/>
            <person name="Im W.-T."/>
        </authorList>
    </citation>
    <scope>NUCLEOTIDE SEQUENCE [LARGE SCALE GENOMIC DNA]</scope>
    <source>
        <strain evidence="7 8">MA9</strain>
    </source>
</reference>
<dbReference type="Gene3D" id="3.20.20.240">
    <property type="entry name" value="Methylmalonyl-CoA mutase"/>
    <property type="match status" value="1"/>
</dbReference>
<dbReference type="Pfam" id="PF01642">
    <property type="entry name" value="MM_CoA_mutase"/>
    <property type="match status" value="1"/>
</dbReference>
<keyword evidence="3" id="KW-0846">Cobalamin</keyword>
<comment type="caution">
    <text evidence="7">The sequence shown here is derived from an EMBL/GenBank/DDBJ whole genome shotgun (WGS) entry which is preliminary data.</text>
</comment>
<gene>
    <name evidence="7" type="ORF">LZ480_08285</name>
</gene>
<proteinExistence type="inferred from homology"/>
<evidence type="ECO:0000259" key="6">
    <source>
        <dbReference type="Pfam" id="PF01642"/>
    </source>
</evidence>
<dbReference type="SUPFAM" id="SSF51703">
    <property type="entry name" value="Cobalamin (vitamin B12)-dependent enzymes"/>
    <property type="match status" value="1"/>
</dbReference>
<dbReference type="PANTHER" id="PTHR48101:SF1">
    <property type="entry name" value="METHYLMALONYL-COA MUTASE, LARGE SUBUNIT"/>
    <property type="match status" value="1"/>
</dbReference>
<keyword evidence="4" id="KW-0413">Isomerase</keyword>
<dbReference type="PANTHER" id="PTHR48101">
    <property type="entry name" value="METHYLMALONYL-COA MUTASE, MITOCHONDRIAL-RELATED"/>
    <property type="match status" value="1"/>
</dbReference>
<comment type="similarity">
    <text evidence="2">Belongs to the methylmalonyl-CoA mutase family.</text>
</comment>
<accession>A0ABS9UC63</accession>
<evidence type="ECO:0000313" key="8">
    <source>
        <dbReference type="Proteomes" id="UP001316087"/>
    </source>
</evidence>
<name>A0ABS9UC63_9BACL</name>
<dbReference type="RefSeq" id="WP_241368939.1">
    <property type="nucleotide sequence ID" value="NZ_JAKZFC010000002.1"/>
</dbReference>
<evidence type="ECO:0000256" key="3">
    <source>
        <dbReference type="ARBA" id="ARBA00022628"/>
    </source>
</evidence>
<dbReference type="EMBL" id="JAKZFC010000002">
    <property type="protein sequence ID" value="MCH7321889.1"/>
    <property type="molecule type" value="Genomic_DNA"/>
</dbReference>
<feature type="domain" description="Methylmalonyl-CoA mutase alpha/beta chain catalytic" evidence="6">
    <location>
        <begin position="174"/>
        <end position="436"/>
    </location>
</feature>
<protein>
    <submittedName>
        <fullName evidence="7">Methylmalonyl-CoA mutase family protein</fullName>
    </submittedName>
</protein>
<dbReference type="InterPro" id="IPR006099">
    <property type="entry name" value="MeMalonylCoA_mutase_a/b_cat"/>
</dbReference>
<keyword evidence="5" id="KW-0170">Cobalt</keyword>
<organism evidence="7 8">
    <name type="scientific">Solibacillus palustris</name>
    <dbReference type="NCBI Taxonomy" id="2908203"/>
    <lineage>
        <taxon>Bacteria</taxon>
        <taxon>Bacillati</taxon>
        <taxon>Bacillota</taxon>
        <taxon>Bacilli</taxon>
        <taxon>Bacillales</taxon>
        <taxon>Caryophanaceae</taxon>
        <taxon>Solibacillus</taxon>
    </lineage>
</organism>
<sequence>MSTNMKEIEFQSASYDQWQEEAVKALKGKPFESLFTKTIENITLEPLYTKESLIEKLGKQLEKQVSTIRTLSQSPTFEIAQQIVGDTEESFFANLEESIERGNEVITIYSPVAFEWSETAIAKLAAILTENSFKITVQSTDDAVLAVFDKIEASKKEIVNGYIIAPEAVDVAGFPNVHTFAANTIPYHNNGANAVQELAIALAQASYLAQSVEDFKAFEQKFFVQFAVDTQFFAEVAKIRAFKVLWKAFASAFGNEASAVPVVVETSARSFSKYDVYVNLLRSGNEAFSAAIGGADVITVHSHDCLTQTTEQSVRIARNVSLVTKEESHVTKVLDPAGGSYFIESLTADYVKAAWAMFLEIELAGGLKEYDINSKIEEVYNTRIKQVETRKHTLIGTNIYANPVDEIPTIENKQFVDVKRIALPFENLRASFEQANLKVAILTFGQLKNYKPRADFVQGFFATAGIVADQTEGFQSIDEAKAWLAAADYDYVVVAATDDDTKQLIPALLEGKKQNLVLDAAGKYKEEAEAWTANGLNGFIFAGQNIVEKLNGVVTTVKGAQQ</sequence>
<dbReference type="InterPro" id="IPR036724">
    <property type="entry name" value="Cobalamin-bd_sf"/>
</dbReference>
<evidence type="ECO:0000256" key="4">
    <source>
        <dbReference type="ARBA" id="ARBA00023235"/>
    </source>
</evidence>
<dbReference type="InterPro" id="IPR016176">
    <property type="entry name" value="Cbl-dep_enz_cat"/>
</dbReference>
<dbReference type="SUPFAM" id="SSF52242">
    <property type="entry name" value="Cobalamin (vitamin B12)-binding domain"/>
    <property type="match status" value="1"/>
</dbReference>
<evidence type="ECO:0000256" key="2">
    <source>
        <dbReference type="ARBA" id="ARBA00008465"/>
    </source>
</evidence>
<evidence type="ECO:0000256" key="5">
    <source>
        <dbReference type="ARBA" id="ARBA00023285"/>
    </source>
</evidence>
<keyword evidence="8" id="KW-1185">Reference proteome</keyword>
<evidence type="ECO:0000313" key="7">
    <source>
        <dbReference type="EMBL" id="MCH7321889.1"/>
    </source>
</evidence>
<dbReference type="Proteomes" id="UP001316087">
    <property type="component" value="Unassembled WGS sequence"/>
</dbReference>
<evidence type="ECO:0000256" key="1">
    <source>
        <dbReference type="ARBA" id="ARBA00001922"/>
    </source>
</evidence>
<comment type="cofactor">
    <cofactor evidence="1">
        <name>adenosylcob(III)alamin</name>
        <dbReference type="ChEBI" id="CHEBI:18408"/>
    </cofactor>
</comment>